<keyword evidence="3" id="KW-1185">Reference proteome</keyword>
<sequence>MNHGELLWLPACPEGFRNQCKQVLELSAGWGDALQKLASFRLDTNQLGTLARTLLNLRAQEAVLTPLNQVKLGVISNGTMALLTHPLIASAIRYGINLDVVEPHYGQFVQQALDPESELNLAKPDVVLIALDYRALPISSPVTLGQDAAPIVANFLDQVEQIAANLKKNCGATILVSTLAQPPRSLFGNMDCRQQGSLRWVINEINAQLQSRSNSWDLILDVQMLAESVGTSAWFDNRQWNHGKIPMAPCFFPAYTDYVARVLMAIKGASRKCLVLDLDNTLWGGVIGDDGVEGIVVGNGNSLGEAFQDFQRAALDLRARGVLLAVCSKNDEEVAKGAFERHPDMVLKLEHFSSFIANWDDKASNLRRIASELNIGLNALVFADDNPFERELVRREAPQVAVLEMPQDPSSYRDVLSQAGWFESISFTDEDRNRNAQYSANKQRELLKGQTDLVTYLRSLDMKLHAEGFGAMNRSRVTQLVNKTNQFNLTTPRYTELEIEAFEKSNSGFNAAYRLVDSFGDNGIISVLICESSDEHTWDVNTWLMSCRVLGRQVERAILNHIVSNARAKNISALRGVYIPTDRNMMVKDHYKNLGFTSFHDGAIERWVLAVDSFVPFDVPMETLGAIEVIAEVL</sequence>
<evidence type="ECO:0000313" key="2">
    <source>
        <dbReference type="EMBL" id="MEO9384755.1"/>
    </source>
</evidence>
<dbReference type="InterPro" id="IPR023214">
    <property type="entry name" value="HAD_sf"/>
</dbReference>
<accession>A0ABV0IU43</accession>
<dbReference type="InterPro" id="IPR010037">
    <property type="entry name" value="FkbH_domain"/>
</dbReference>
<dbReference type="InterPro" id="IPR036514">
    <property type="entry name" value="SGNH_hydro_sf"/>
</dbReference>
<dbReference type="InterPro" id="IPR049369">
    <property type="entry name" value="BF1531-like_N"/>
</dbReference>
<dbReference type="NCBIfam" id="TIGR01686">
    <property type="entry name" value="FkbH"/>
    <property type="match status" value="1"/>
</dbReference>
<dbReference type="Gene3D" id="3.40.50.1110">
    <property type="entry name" value="SGNH hydrolase"/>
    <property type="match status" value="1"/>
</dbReference>
<dbReference type="InterPro" id="IPR036412">
    <property type="entry name" value="HAD-like_sf"/>
</dbReference>
<feature type="domain" description="BF1531-like N-terminal" evidence="1">
    <location>
        <begin position="71"/>
        <end position="260"/>
    </location>
</feature>
<protein>
    <submittedName>
        <fullName evidence="2">HAD-IIIC family phosphatase</fullName>
    </submittedName>
</protein>
<proteinExistence type="predicted"/>
<dbReference type="Proteomes" id="UP001462502">
    <property type="component" value="Unassembled WGS sequence"/>
</dbReference>
<dbReference type="InterPro" id="IPR010033">
    <property type="entry name" value="HAD_SF_ppase_IIIC"/>
</dbReference>
<reference evidence="2 3" key="1">
    <citation type="submission" date="2024-05" db="EMBL/GenBank/DDBJ databases">
        <authorList>
            <person name="De Oliveira J.P."/>
            <person name="Noriler S.A."/>
            <person name="De Oliveira A.G."/>
            <person name="Sipoli D.S."/>
        </authorList>
    </citation>
    <scope>NUCLEOTIDE SEQUENCE [LARGE SCALE GENOMIC DNA]</scope>
    <source>
        <strain evidence="2 3">LABIM192</strain>
    </source>
</reference>
<evidence type="ECO:0000259" key="1">
    <source>
        <dbReference type="Pfam" id="PF21211"/>
    </source>
</evidence>
<dbReference type="Gene3D" id="3.40.50.1000">
    <property type="entry name" value="HAD superfamily/HAD-like"/>
    <property type="match status" value="1"/>
</dbReference>
<organism evidence="2 3">
    <name type="scientific">Chromobacterium phragmitis</name>
    <dbReference type="NCBI Taxonomy" id="2202141"/>
    <lineage>
        <taxon>Bacteria</taxon>
        <taxon>Pseudomonadati</taxon>
        <taxon>Pseudomonadota</taxon>
        <taxon>Betaproteobacteria</taxon>
        <taxon>Neisseriales</taxon>
        <taxon>Chromobacteriaceae</taxon>
        <taxon>Chromobacterium</taxon>
    </lineage>
</organism>
<dbReference type="SUPFAM" id="SSF56784">
    <property type="entry name" value="HAD-like"/>
    <property type="match status" value="1"/>
</dbReference>
<dbReference type="EMBL" id="JBDXMI010000001">
    <property type="protein sequence ID" value="MEO9384755.1"/>
    <property type="molecule type" value="Genomic_DNA"/>
</dbReference>
<comment type="caution">
    <text evidence="2">The sequence shown here is derived from an EMBL/GenBank/DDBJ whole genome shotgun (WGS) entry which is preliminary data.</text>
</comment>
<dbReference type="NCBIfam" id="TIGR01681">
    <property type="entry name" value="HAD-SF-IIIC"/>
    <property type="match status" value="1"/>
</dbReference>
<name>A0ABV0IU43_9NEIS</name>
<evidence type="ECO:0000313" key="3">
    <source>
        <dbReference type="Proteomes" id="UP001462502"/>
    </source>
</evidence>
<dbReference type="Pfam" id="PF21211">
    <property type="entry name" value="FkbH_N"/>
    <property type="match status" value="1"/>
</dbReference>
<dbReference type="RefSeq" id="WP_347936409.1">
    <property type="nucleotide sequence ID" value="NZ_CP158160.1"/>
</dbReference>
<gene>
    <name evidence="2" type="ORF">ABI908_11675</name>
</gene>